<organism evidence="1">
    <name type="scientific">Lepeophtheirus salmonis</name>
    <name type="common">Salmon louse</name>
    <name type="synonym">Caligus salmonis</name>
    <dbReference type="NCBI Taxonomy" id="72036"/>
    <lineage>
        <taxon>Eukaryota</taxon>
        <taxon>Metazoa</taxon>
        <taxon>Ecdysozoa</taxon>
        <taxon>Arthropoda</taxon>
        <taxon>Crustacea</taxon>
        <taxon>Multicrustacea</taxon>
        <taxon>Hexanauplia</taxon>
        <taxon>Copepoda</taxon>
        <taxon>Siphonostomatoida</taxon>
        <taxon>Caligidae</taxon>
        <taxon>Lepeophtheirus</taxon>
    </lineage>
</organism>
<sequence length="30" mass="3428">MTEDYICSGYQAFFRHLEAIIETKGGYING</sequence>
<protein>
    <submittedName>
        <fullName evidence="1">Uncharacterized protein</fullName>
    </submittedName>
</protein>
<evidence type="ECO:0000313" key="1">
    <source>
        <dbReference type="EMBL" id="CDW41248.1"/>
    </source>
</evidence>
<name>A0A0K2USJ8_LEPSM</name>
<reference evidence="1" key="1">
    <citation type="submission" date="2014-05" db="EMBL/GenBank/DDBJ databases">
        <authorList>
            <person name="Chronopoulou M."/>
        </authorList>
    </citation>
    <scope>NUCLEOTIDE SEQUENCE</scope>
    <source>
        <tissue evidence="1">Whole organism</tissue>
    </source>
</reference>
<dbReference type="AlphaFoldDB" id="A0A0K2USJ8"/>
<proteinExistence type="predicted"/>
<dbReference type="EMBL" id="HACA01023887">
    <property type="protein sequence ID" value="CDW41248.1"/>
    <property type="molecule type" value="Transcribed_RNA"/>
</dbReference>
<accession>A0A0K2USJ8</accession>